<dbReference type="PANTHER" id="PTHR11630">
    <property type="entry name" value="DNA REPLICATION LICENSING FACTOR MCM FAMILY MEMBER"/>
    <property type="match status" value="1"/>
</dbReference>
<gene>
    <name evidence="2" type="ORF">BVRB_041230</name>
</gene>
<evidence type="ECO:0000259" key="1">
    <source>
        <dbReference type="Pfam" id="PF17207"/>
    </source>
</evidence>
<evidence type="ECO:0000313" key="3">
    <source>
        <dbReference type="Proteomes" id="UP000035740"/>
    </source>
</evidence>
<dbReference type="InterPro" id="IPR012340">
    <property type="entry name" value="NA-bd_OB-fold"/>
</dbReference>
<evidence type="ECO:0000313" key="2">
    <source>
        <dbReference type="EMBL" id="KMS64925.1"/>
    </source>
</evidence>
<dbReference type="Gramene" id="KMS64925">
    <property type="protein sequence ID" value="KMS64925"/>
    <property type="gene ID" value="BVRB_041230"/>
</dbReference>
<protein>
    <recommendedName>
        <fullName evidence="1">MCM OB domain-containing protein</fullName>
    </recommendedName>
</protein>
<dbReference type="EMBL" id="KQ118490">
    <property type="protein sequence ID" value="KMS64925.1"/>
    <property type="molecule type" value="Genomic_DNA"/>
</dbReference>
<feature type="non-terminal residue" evidence="2">
    <location>
        <position position="1"/>
    </location>
</feature>
<dbReference type="AlphaFoldDB" id="A0A0J8BGM8"/>
<reference evidence="2 3" key="1">
    <citation type="journal article" date="2014" name="Nature">
        <title>The genome of the recently domesticated crop plant sugar beet (Beta vulgaris).</title>
        <authorList>
            <person name="Dohm J.C."/>
            <person name="Minoche A.E."/>
            <person name="Holtgrawe D."/>
            <person name="Capella-Gutierrez S."/>
            <person name="Zakrzewski F."/>
            <person name="Tafer H."/>
            <person name="Rupp O."/>
            <person name="Sorensen T.R."/>
            <person name="Stracke R."/>
            <person name="Reinhardt R."/>
            <person name="Goesmann A."/>
            <person name="Kraft T."/>
            <person name="Schulz B."/>
            <person name="Stadler P.F."/>
            <person name="Schmidt T."/>
            <person name="Gabaldon T."/>
            <person name="Lehrach H."/>
            <person name="Weisshaar B."/>
            <person name="Himmelbauer H."/>
        </authorList>
    </citation>
    <scope>NUCLEOTIDE SEQUENCE [LARGE SCALE GENOMIC DNA]</scope>
    <source>
        <tissue evidence="2">Taproot</tissue>
    </source>
</reference>
<dbReference type="SUPFAM" id="SSF50249">
    <property type="entry name" value="Nucleic acid-binding proteins"/>
    <property type="match status" value="1"/>
</dbReference>
<proteinExistence type="predicted"/>
<dbReference type="Pfam" id="PF17207">
    <property type="entry name" value="MCM_OB"/>
    <property type="match status" value="1"/>
</dbReference>
<dbReference type="GO" id="GO:0003697">
    <property type="term" value="F:single-stranded DNA binding"/>
    <property type="evidence" value="ECO:0007669"/>
    <property type="project" value="TreeGrafter"/>
</dbReference>
<dbReference type="GO" id="GO:0005634">
    <property type="term" value="C:nucleus"/>
    <property type="evidence" value="ECO:0007669"/>
    <property type="project" value="TreeGrafter"/>
</dbReference>
<keyword evidence="3" id="KW-1185">Reference proteome</keyword>
<dbReference type="InterPro" id="IPR033762">
    <property type="entry name" value="MCM_OB"/>
</dbReference>
<dbReference type="GO" id="GO:0005524">
    <property type="term" value="F:ATP binding"/>
    <property type="evidence" value="ECO:0007669"/>
    <property type="project" value="InterPro"/>
</dbReference>
<dbReference type="GO" id="GO:0000727">
    <property type="term" value="P:double-strand break repair via break-induced replication"/>
    <property type="evidence" value="ECO:0007669"/>
    <property type="project" value="TreeGrafter"/>
</dbReference>
<feature type="domain" description="MCM OB" evidence="1">
    <location>
        <begin position="1"/>
        <end position="95"/>
    </location>
</feature>
<dbReference type="OrthoDB" id="10036721at2759"/>
<dbReference type="Proteomes" id="UP000035740">
    <property type="component" value="Unassembled WGS sequence"/>
</dbReference>
<dbReference type="GO" id="GO:0006270">
    <property type="term" value="P:DNA replication initiation"/>
    <property type="evidence" value="ECO:0007669"/>
    <property type="project" value="TreeGrafter"/>
</dbReference>
<sequence>VNVPGIAISASRVRPKAQRMAIQCRNCNEVRYLISPNGYGNAQVPRYCTGASNTDARAGGAPGCPIDPYIVVPELSTFVDYQSLKLQERPEMVPTV</sequence>
<dbReference type="GO" id="GO:0043138">
    <property type="term" value="F:3'-5' DNA helicase activity"/>
    <property type="evidence" value="ECO:0007669"/>
    <property type="project" value="TreeGrafter"/>
</dbReference>
<dbReference type="InterPro" id="IPR031327">
    <property type="entry name" value="MCM"/>
</dbReference>
<dbReference type="GO" id="GO:0017116">
    <property type="term" value="F:single-stranded DNA helicase activity"/>
    <property type="evidence" value="ECO:0007669"/>
    <property type="project" value="TreeGrafter"/>
</dbReference>
<dbReference type="Gene3D" id="2.40.50.140">
    <property type="entry name" value="Nucleic acid-binding proteins"/>
    <property type="match status" value="1"/>
</dbReference>
<organism evidence="2 3">
    <name type="scientific">Beta vulgaris subsp. vulgaris</name>
    <name type="common">Beet</name>
    <dbReference type="NCBI Taxonomy" id="3555"/>
    <lineage>
        <taxon>Eukaryota</taxon>
        <taxon>Viridiplantae</taxon>
        <taxon>Streptophyta</taxon>
        <taxon>Embryophyta</taxon>
        <taxon>Tracheophyta</taxon>
        <taxon>Spermatophyta</taxon>
        <taxon>Magnoliopsida</taxon>
        <taxon>eudicotyledons</taxon>
        <taxon>Gunneridae</taxon>
        <taxon>Pentapetalae</taxon>
        <taxon>Caryophyllales</taxon>
        <taxon>Chenopodiaceae</taxon>
        <taxon>Betoideae</taxon>
        <taxon>Beta</taxon>
    </lineage>
</organism>
<name>A0A0J8BGM8_BETVV</name>
<accession>A0A0J8BGM8</accession>
<dbReference type="GO" id="GO:0042555">
    <property type="term" value="C:MCM complex"/>
    <property type="evidence" value="ECO:0007669"/>
    <property type="project" value="TreeGrafter"/>
</dbReference>
<dbReference type="PANTHER" id="PTHR11630:SF42">
    <property type="entry name" value="DNA REPLICATION LICENSING FACTOR MCM5"/>
    <property type="match status" value="1"/>
</dbReference>